<gene>
    <name evidence="11" type="ORF">CCUS01_04122</name>
</gene>
<dbReference type="Proteomes" id="UP001239213">
    <property type="component" value="Unassembled WGS sequence"/>
</dbReference>
<dbReference type="GO" id="GO:0004497">
    <property type="term" value="F:monooxygenase activity"/>
    <property type="evidence" value="ECO:0007669"/>
    <property type="project" value="UniProtKB-KW"/>
</dbReference>
<evidence type="ECO:0000256" key="3">
    <source>
        <dbReference type="ARBA" id="ARBA00022617"/>
    </source>
</evidence>
<keyword evidence="12" id="KW-1185">Reference proteome</keyword>
<dbReference type="SUPFAM" id="SSF48264">
    <property type="entry name" value="Cytochrome P450"/>
    <property type="match status" value="1"/>
</dbReference>
<keyword evidence="3 7" id="KW-0349">Heme</keyword>
<evidence type="ECO:0000256" key="10">
    <source>
        <dbReference type="SAM" id="Phobius"/>
    </source>
</evidence>
<evidence type="ECO:0000256" key="4">
    <source>
        <dbReference type="ARBA" id="ARBA00022723"/>
    </source>
</evidence>
<evidence type="ECO:0000313" key="12">
    <source>
        <dbReference type="Proteomes" id="UP001239213"/>
    </source>
</evidence>
<dbReference type="PANTHER" id="PTHR24305">
    <property type="entry name" value="CYTOCHROME P450"/>
    <property type="match status" value="1"/>
</dbReference>
<evidence type="ECO:0000256" key="6">
    <source>
        <dbReference type="ARBA" id="ARBA00023033"/>
    </source>
</evidence>
<dbReference type="InterPro" id="IPR017972">
    <property type="entry name" value="Cyt_P450_CS"/>
</dbReference>
<dbReference type="GO" id="GO:0005506">
    <property type="term" value="F:iron ion binding"/>
    <property type="evidence" value="ECO:0007669"/>
    <property type="project" value="InterPro"/>
</dbReference>
<dbReference type="InterPro" id="IPR001128">
    <property type="entry name" value="Cyt_P450"/>
</dbReference>
<dbReference type="Gene3D" id="1.10.630.10">
    <property type="entry name" value="Cytochrome P450"/>
    <property type="match status" value="1"/>
</dbReference>
<dbReference type="EMBL" id="MPDP01000090">
    <property type="protein sequence ID" value="KAK1482509.1"/>
    <property type="molecule type" value="Genomic_DNA"/>
</dbReference>
<evidence type="ECO:0000256" key="8">
    <source>
        <dbReference type="RuleBase" id="RU000461"/>
    </source>
</evidence>
<sequence>MFHVPPPTRICGLFREDDEASIHTYLTSFCYLTLGRAEEKEGRLLPSCRWSHLDPYTIHDEMLLFLLEVLLLGALLLGLVYYFLLLPPRYPQNIPAIPFWVALIPFFKDVDQSDIFRQYIDKPLRTHGAVKIFFGAQWNILVHRPSYLVEIFKDEDLYEKSGNQKKIPHSVLAEFLGDNIISARGDVWKNYRSVIKPGLQRNFDGEIIESNAVSLCRLLRESQKRAGSGGGGVAVQDLLQRYSVSNFTEAVLGVFRSVLTAADSSQALDSADAPINLLQAAVKREIFKPIFMSFPFLDRLPLKSRLAARRTVGLFKNELKRALQASHHMPMEKTSPLSDQSDDKLGQRMLDARASGMWDEKQLLDNLTVSFVAGQENPQLLMISSLYLLAKHPEAQEALRQEILSKDAKSSADLAKEDMPYLTSLIYECLRLFPPIGQLINRKAAETALLGGDVVIPKGIYVGYHCYSTNRCPIAWGPTADKFDPGRWGSSSEVIQQNYRRRRVRGEWISFHGGKRACLGEKFAMLEMRTTLIQLVREFSFALDPMWVDRKTPVLPASSLTELSVPHNLRTRGYASKLIDKHDWRRPLRSSFKCTRSESMPIHPMESNYVQEPHVDPNATPTFEKRQSNAKKAAP</sequence>
<reference evidence="11" key="1">
    <citation type="submission" date="2016-11" db="EMBL/GenBank/DDBJ databases">
        <title>The genome sequence of Colletotrichum cuscutae.</title>
        <authorList>
            <person name="Baroncelli R."/>
        </authorList>
    </citation>
    <scope>NUCLEOTIDE SEQUENCE</scope>
    <source>
        <strain evidence="11">IMI 304802</strain>
    </source>
</reference>
<evidence type="ECO:0000256" key="7">
    <source>
        <dbReference type="PIRSR" id="PIRSR602403-1"/>
    </source>
</evidence>
<feature type="binding site" description="axial binding residue" evidence="7">
    <location>
        <position position="518"/>
    </location>
    <ligand>
        <name>heme</name>
        <dbReference type="ChEBI" id="CHEBI:30413"/>
    </ligand>
    <ligandPart>
        <name>Fe</name>
        <dbReference type="ChEBI" id="CHEBI:18248"/>
    </ligandPart>
</feature>
<comment type="cofactor">
    <cofactor evidence="1 7">
        <name>heme</name>
        <dbReference type="ChEBI" id="CHEBI:30413"/>
    </cofactor>
</comment>
<comment type="similarity">
    <text evidence="2 8">Belongs to the cytochrome P450 family.</text>
</comment>
<evidence type="ECO:0000256" key="2">
    <source>
        <dbReference type="ARBA" id="ARBA00010617"/>
    </source>
</evidence>
<dbReference type="InterPro" id="IPR050121">
    <property type="entry name" value="Cytochrome_P450_monoxygenase"/>
</dbReference>
<dbReference type="PANTHER" id="PTHR24305:SF223">
    <property type="entry name" value="CYTOCHROME P450-DIT2"/>
    <property type="match status" value="1"/>
</dbReference>
<name>A0AAI9Y7B5_9PEZI</name>
<dbReference type="GO" id="GO:0016705">
    <property type="term" value="F:oxidoreductase activity, acting on paired donors, with incorporation or reduction of molecular oxygen"/>
    <property type="evidence" value="ECO:0007669"/>
    <property type="project" value="InterPro"/>
</dbReference>
<protein>
    <submittedName>
        <fullName evidence="11">Cytochrome P450</fullName>
    </submittedName>
</protein>
<evidence type="ECO:0000313" key="11">
    <source>
        <dbReference type="EMBL" id="KAK1482509.1"/>
    </source>
</evidence>
<dbReference type="AlphaFoldDB" id="A0AAI9Y7B5"/>
<evidence type="ECO:0000256" key="1">
    <source>
        <dbReference type="ARBA" id="ARBA00001971"/>
    </source>
</evidence>
<dbReference type="PROSITE" id="PS00086">
    <property type="entry name" value="CYTOCHROME_P450"/>
    <property type="match status" value="1"/>
</dbReference>
<dbReference type="PRINTS" id="PR00385">
    <property type="entry name" value="P450"/>
</dbReference>
<dbReference type="GO" id="GO:0020037">
    <property type="term" value="F:heme binding"/>
    <property type="evidence" value="ECO:0007669"/>
    <property type="project" value="InterPro"/>
</dbReference>
<evidence type="ECO:0000256" key="5">
    <source>
        <dbReference type="ARBA" id="ARBA00023004"/>
    </source>
</evidence>
<keyword evidence="6 8" id="KW-0503">Monooxygenase</keyword>
<feature type="transmembrane region" description="Helical" evidence="10">
    <location>
        <begin position="63"/>
        <end position="84"/>
    </location>
</feature>
<organism evidence="11 12">
    <name type="scientific">Colletotrichum cuscutae</name>
    <dbReference type="NCBI Taxonomy" id="1209917"/>
    <lineage>
        <taxon>Eukaryota</taxon>
        <taxon>Fungi</taxon>
        <taxon>Dikarya</taxon>
        <taxon>Ascomycota</taxon>
        <taxon>Pezizomycotina</taxon>
        <taxon>Sordariomycetes</taxon>
        <taxon>Hypocreomycetidae</taxon>
        <taxon>Glomerellales</taxon>
        <taxon>Glomerellaceae</taxon>
        <taxon>Colletotrichum</taxon>
        <taxon>Colletotrichum acutatum species complex</taxon>
    </lineage>
</organism>
<feature type="region of interest" description="Disordered" evidence="9">
    <location>
        <begin position="603"/>
        <end position="635"/>
    </location>
</feature>
<keyword evidence="10" id="KW-0812">Transmembrane</keyword>
<accession>A0AAI9Y7B5</accession>
<keyword evidence="4 7" id="KW-0479">Metal-binding</keyword>
<dbReference type="InterPro" id="IPR036396">
    <property type="entry name" value="Cyt_P450_sf"/>
</dbReference>
<comment type="caution">
    <text evidence="11">The sequence shown here is derived from an EMBL/GenBank/DDBJ whole genome shotgun (WGS) entry which is preliminary data.</text>
</comment>
<dbReference type="InterPro" id="IPR002403">
    <property type="entry name" value="Cyt_P450_E_grp-IV"/>
</dbReference>
<dbReference type="Pfam" id="PF00067">
    <property type="entry name" value="p450"/>
    <property type="match status" value="1"/>
</dbReference>
<keyword evidence="5 7" id="KW-0408">Iron</keyword>
<proteinExistence type="inferred from homology"/>
<keyword evidence="10" id="KW-0472">Membrane</keyword>
<dbReference type="CDD" id="cd11070">
    <property type="entry name" value="CYP56-like"/>
    <property type="match status" value="1"/>
</dbReference>
<evidence type="ECO:0000256" key="9">
    <source>
        <dbReference type="SAM" id="MobiDB-lite"/>
    </source>
</evidence>
<dbReference type="PRINTS" id="PR00465">
    <property type="entry name" value="EP450IV"/>
</dbReference>
<keyword evidence="10" id="KW-1133">Transmembrane helix</keyword>
<keyword evidence="8" id="KW-0560">Oxidoreductase</keyword>